<reference evidence="1 2" key="1">
    <citation type="submission" date="2011-05" db="EMBL/GenBank/DDBJ databases">
        <authorList>
            <person name="Muzny D."/>
            <person name="Qin X."/>
            <person name="Deng J."/>
            <person name="Jiang H."/>
            <person name="Liu Y."/>
            <person name="Qu J."/>
            <person name="Song X.-Z."/>
            <person name="Zhang L."/>
            <person name="Thornton R."/>
            <person name="Coyle M."/>
            <person name="Francisco L."/>
            <person name="Jackson L."/>
            <person name="Javaid M."/>
            <person name="Korchina V."/>
            <person name="Kovar C."/>
            <person name="Mata R."/>
            <person name="Mathew T."/>
            <person name="Ngo R."/>
            <person name="Nguyen L."/>
            <person name="Nguyen N."/>
            <person name="Okwuonu G."/>
            <person name="Ongeri F."/>
            <person name="Pham C."/>
            <person name="Simmons D."/>
            <person name="Wilczek-Boney K."/>
            <person name="Hale W."/>
            <person name="Jakkamsetti A."/>
            <person name="Pham P."/>
            <person name="Ruth R."/>
            <person name="San Lucas F."/>
            <person name="Warren J."/>
            <person name="Zhang J."/>
            <person name="Zhao Z."/>
            <person name="Zhou C."/>
            <person name="Zhu D."/>
            <person name="Lee S."/>
            <person name="Bess C."/>
            <person name="Blankenburg K."/>
            <person name="Forbes L."/>
            <person name="Fu Q."/>
            <person name="Gubbala S."/>
            <person name="Hirani K."/>
            <person name="Jayaseelan J.C."/>
            <person name="Lara F."/>
            <person name="Munidasa M."/>
            <person name="Palculict T."/>
            <person name="Patil S."/>
            <person name="Pu L.-L."/>
            <person name="Saada N."/>
            <person name="Tang L."/>
            <person name="Weissenberger G."/>
            <person name="Zhu Y."/>
            <person name="Hemphill L."/>
            <person name="Shang Y."/>
            <person name="Youmans B."/>
            <person name="Ayvaz T."/>
            <person name="Ross M."/>
            <person name="Santibanez J."/>
            <person name="Aqrawi P."/>
            <person name="Gross S."/>
            <person name="Joshi V."/>
            <person name="Fowler G."/>
            <person name="Nazareth L."/>
            <person name="Reid J."/>
            <person name="Worley K."/>
            <person name="Petrosino J."/>
            <person name="Highlander S."/>
            <person name="Gibbs R."/>
        </authorList>
    </citation>
    <scope>NUCLEOTIDE SEQUENCE [LARGE SCALE GENOMIC DNA]</scope>
    <source>
        <strain evidence="1 2">ATCC 33926</strain>
    </source>
</reference>
<protein>
    <submittedName>
        <fullName evidence="1">Uncharacterized protein</fullName>
    </submittedName>
</protein>
<name>A0AA36XKF3_9NEIS</name>
<evidence type="ECO:0000313" key="2">
    <source>
        <dbReference type="Proteomes" id="UP000004982"/>
    </source>
</evidence>
<evidence type="ECO:0000313" key="1">
    <source>
        <dbReference type="EMBL" id="EGQ76866.1"/>
    </source>
</evidence>
<organism evidence="1 2">
    <name type="scientific">Neisseria macacae ATCC 33926</name>
    <dbReference type="NCBI Taxonomy" id="997348"/>
    <lineage>
        <taxon>Bacteria</taxon>
        <taxon>Pseudomonadati</taxon>
        <taxon>Pseudomonadota</taxon>
        <taxon>Betaproteobacteria</taxon>
        <taxon>Neisseriales</taxon>
        <taxon>Neisseriaceae</taxon>
        <taxon>Neisseria</taxon>
    </lineage>
</organism>
<accession>A0AA36XKF3</accession>
<dbReference type="Proteomes" id="UP000004982">
    <property type="component" value="Unassembled WGS sequence"/>
</dbReference>
<dbReference type="EMBL" id="AFQE01000072">
    <property type="protein sequence ID" value="EGQ76866.1"/>
    <property type="molecule type" value="Genomic_DNA"/>
</dbReference>
<gene>
    <name evidence="1" type="ORF">HMPREF9418_1508</name>
</gene>
<comment type="caution">
    <text evidence="1">The sequence shown here is derived from an EMBL/GenBank/DDBJ whole genome shotgun (WGS) entry which is preliminary data.</text>
</comment>
<sequence length="312" mass="32473">MVCSLRRLRGFARRVFRRPALIQAFHAQSTQGGFAMAGNEDDFAVAAVEVLQAVYGGLDGVAVLRDKAGKGVGAAVVADGRKPPNGVGNQEKFSGYQPVLSGGMAGQGDGNQIGTDAVALFKRVKRFVKADFGHIFDKAGALRQVLGQQLAQEALFDFDDAVGQTFGFVGTVYKIVGGAGKDDFRVGEVFEAGNMVGVQVGEEDLVDVVRGIAQTLAYGRLAEGDGRGQRVKFLGKSAAGLEKAGRVAGIEQQVAALVGDVGGHGGKGGFTQAAAPFDHTFGMGAVAGVVETDVHSFSLSRSGRIAAVRRQR</sequence>
<proteinExistence type="predicted"/>
<dbReference type="AlphaFoldDB" id="A0AA36XKF3"/>